<accession>A0A916Z4S4</accession>
<sequence>MKVDLTQYDQSWYSRGRSGLVVILWWFVQGTVFRFSLHNMYGFRNRLLRMFGADIGQGVRVRPSAKFTYPWKVKIGHDSWIGDDVEFYSLDQISIGSNCVISQHSYLCTGSHKLNDPAFGLIVKPIVVKDGAWIASDVFVCPGVTVHELGVAGARSTVMKDIPANEIHVGYPAKYLKDRVRNEVMV</sequence>
<dbReference type="CDD" id="cd05825">
    <property type="entry name" value="LbH_wcaF_like"/>
    <property type="match status" value="1"/>
</dbReference>
<dbReference type="InterPro" id="IPR051159">
    <property type="entry name" value="Hexapeptide_acetyltransf"/>
</dbReference>
<keyword evidence="3" id="KW-0472">Membrane</keyword>
<evidence type="ECO:0000256" key="1">
    <source>
        <dbReference type="ARBA" id="ARBA00007274"/>
    </source>
</evidence>
<keyword evidence="5" id="KW-1185">Reference proteome</keyword>
<comment type="caution">
    <text evidence="4">The sequence shown here is derived from an EMBL/GenBank/DDBJ whole genome shotgun (WGS) entry which is preliminary data.</text>
</comment>
<dbReference type="NCBIfam" id="NF007797">
    <property type="entry name" value="PRK10502.1"/>
    <property type="match status" value="1"/>
</dbReference>
<reference evidence="4" key="2">
    <citation type="submission" date="2020-09" db="EMBL/GenBank/DDBJ databases">
        <authorList>
            <person name="Sun Q."/>
            <person name="Zhou Y."/>
        </authorList>
    </citation>
    <scope>NUCLEOTIDE SEQUENCE</scope>
    <source>
        <strain evidence="4">CGMCC 1.15178</strain>
    </source>
</reference>
<keyword evidence="2" id="KW-0808">Transferase</keyword>
<dbReference type="EMBL" id="BMHP01000002">
    <property type="protein sequence ID" value="GGD76191.1"/>
    <property type="molecule type" value="Genomic_DNA"/>
</dbReference>
<dbReference type="GO" id="GO:0008374">
    <property type="term" value="F:O-acyltransferase activity"/>
    <property type="evidence" value="ECO:0007669"/>
    <property type="project" value="TreeGrafter"/>
</dbReference>
<evidence type="ECO:0000256" key="2">
    <source>
        <dbReference type="ARBA" id="ARBA00022679"/>
    </source>
</evidence>
<dbReference type="Proteomes" id="UP000612456">
    <property type="component" value="Unassembled WGS sequence"/>
</dbReference>
<comment type="similarity">
    <text evidence="1">Belongs to the transferase hexapeptide repeat family.</text>
</comment>
<keyword evidence="3" id="KW-1133">Transmembrane helix</keyword>
<evidence type="ECO:0000313" key="4">
    <source>
        <dbReference type="EMBL" id="GGD76191.1"/>
    </source>
</evidence>
<dbReference type="InterPro" id="IPR011004">
    <property type="entry name" value="Trimer_LpxA-like_sf"/>
</dbReference>
<reference evidence="4" key="1">
    <citation type="journal article" date="2014" name="Int. J. Syst. Evol. Microbiol.">
        <title>Complete genome sequence of Corynebacterium casei LMG S-19264T (=DSM 44701T), isolated from a smear-ripened cheese.</title>
        <authorList>
            <consortium name="US DOE Joint Genome Institute (JGI-PGF)"/>
            <person name="Walter F."/>
            <person name="Albersmeier A."/>
            <person name="Kalinowski J."/>
            <person name="Ruckert C."/>
        </authorList>
    </citation>
    <scope>NUCLEOTIDE SEQUENCE</scope>
    <source>
        <strain evidence="4">CGMCC 1.15178</strain>
    </source>
</reference>
<dbReference type="Gene3D" id="2.160.10.10">
    <property type="entry name" value="Hexapeptide repeat proteins"/>
    <property type="match status" value="1"/>
</dbReference>
<keyword evidence="3" id="KW-0812">Transmembrane</keyword>
<proteinExistence type="inferred from homology"/>
<dbReference type="RefSeq" id="WP_188994012.1">
    <property type="nucleotide sequence ID" value="NZ_BMHP01000002.1"/>
</dbReference>
<organism evidence="4 5">
    <name type="scientific">Paenibacillus nasutitermitis</name>
    <dbReference type="NCBI Taxonomy" id="1652958"/>
    <lineage>
        <taxon>Bacteria</taxon>
        <taxon>Bacillati</taxon>
        <taxon>Bacillota</taxon>
        <taxon>Bacilli</taxon>
        <taxon>Bacillales</taxon>
        <taxon>Paenibacillaceae</taxon>
        <taxon>Paenibacillus</taxon>
    </lineage>
</organism>
<feature type="transmembrane region" description="Helical" evidence="3">
    <location>
        <begin position="20"/>
        <end position="37"/>
    </location>
</feature>
<dbReference type="PANTHER" id="PTHR23416:SF23">
    <property type="entry name" value="ACETYLTRANSFERASE C18B11.09C-RELATED"/>
    <property type="match status" value="1"/>
</dbReference>
<dbReference type="GO" id="GO:0005829">
    <property type="term" value="C:cytosol"/>
    <property type="evidence" value="ECO:0007669"/>
    <property type="project" value="TreeGrafter"/>
</dbReference>
<gene>
    <name evidence="4" type="primary">wcaF</name>
    <name evidence="4" type="ORF">GCM10010911_37790</name>
</gene>
<evidence type="ECO:0000256" key="3">
    <source>
        <dbReference type="SAM" id="Phobius"/>
    </source>
</evidence>
<evidence type="ECO:0000313" key="5">
    <source>
        <dbReference type="Proteomes" id="UP000612456"/>
    </source>
</evidence>
<dbReference type="SUPFAM" id="SSF51161">
    <property type="entry name" value="Trimeric LpxA-like enzymes"/>
    <property type="match status" value="1"/>
</dbReference>
<protein>
    <submittedName>
        <fullName evidence="4">Colanic acid biosynthesis acetyltransferase WcaF</fullName>
    </submittedName>
</protein>
<name>A0A916Z4S4_9BACL</name>
<dbReference type="PANTHER" id="PTHR23416">
    <property type="entry name" value="SIALIC ACID SYNTHASE-RELATED"/>
    <property type="match status" value="1"/>
</dbReference>
<dbReference type="AlphaFoldDB" id="A0A916Z4S4"/>